<keyword evidence="10" id="KW-0863">Zinc-finger</keyword>
<dbReference type="InterPro" id="IPR000719">
    <property type="entry name" value="Prot_kinase_dom"/>
</dbReference>
<keyword evidence="12" id="KW-0862">Zinc</keyword>
<keyword evidence="11" id="KW-0418">Kinase</keyword>
<feature type="region of interest" description="Disordered" evidence="16">
    <location>
        <begin position="175"/>
        <end position="204"/>
    </location>
</feature>
<keyword evidence="5" id="KW-0723">Serine/threonine-protein kinase</keyword>
<dbReference type="GO" id="GO:0035556">
    <property type="term" value="P:intracellular signal transduction"/>
    <property type="evidence" value="ECO:0007669"/>
    <property type="project" value="TreeGrafter"/>
</dbReference>
<dbReference type="GO" id="GO:0004674">
    <property type="term" value="F:protein serine/threonine kinase activity"/>
    <property type="evidence" value="ECO:0007669"/>
    <property type="project" value="UniProtKB-KW"/>
</dbReference>
<feature type="domain" description="Protein kinase" evidence="17">
    <location>
        <begin position="467"/>
        <end position="732"/>
    </location>
</feature>
<evidence type="ECO:0000256" key="7">
    <source>
        <dbReference type="ARBA" id="ARBA00022723"/>
    </source>
</evidence>
<evidence type="ECO:0000256" key="2">
    <source>
        <dbReference type="ARBA" id="ARBA00004496"/>
    </source>
</evidence>
<dbReference type="Pfam" id="PF00130">
    <property type="entry name" value="C1_1"/>
    <property type="match status" value="1"/>
</dbReference>
<dbReference type="PROSITE" id="PS00479">
    <property type="entry name" value="ZF_DAG_PE_1"/>
    <property type="match status" value="1"/>
</dbReference>
<evidence type="ECO:0000256" key="8">
    <source>
        <dbReference type="ARBA" id="ARBA00022737"/>
    </source>
</evidence>
<dbReference type="Proteomes" id="UP000663882">
    <property type="component" value="Unassembled WGS sequence"/>
</dbReference>
<dbReference type="Gene3D" id="3.30.200.20">
    <property type="entry name" value="Phosphorylase Kinase, domain 1"/>
    <property type="match status" value="1"/>
</dbReference>
<accession>A0A813PJG9</accession>
<feature type="compositionally biased region" description="Polar residues" evidence="16">
    <location>
        <begin position="301"/>
        <end position="315"/>
    </location>
</feature>
<dbReference type="InterPro" id="IPR017441">
    <property type="entry name" value="Protein_kinase_ATP_BS"/>
</dbReference>
<gene>
    <name evidence="19" type="ORF">RFH988_LOCUS1481</name>
    <name evidence="20" type="ORF">SEV965_LOCUS9501</name>
</gene>
<dbReference type="SUPFAM" id="SSF56112">
    <property type="entry name" value="Protein kinase-like (PK-like)"/>
    <property type="match status" value="1"/>
</dbReference>
<evidence type="ECO:0000256" key="10">
    <source>
        <dbReference type="ARBA" id="ARBA00022771"/>
    </source>
</evidence>
<dbReference type="InterPro" id="IPR046349">
    <property type="entry name" value="C1-like_sf"/>
</dbReference>
<dbReference type="InterPro" id="IPR011009">
    <property type="entry name" value="Kinase-like_dom_sf"/>
</dbReference>
<dbReference type="SUPFAM" id="SSF57889">
    <property type="entry name" value="Cysteine-rich domain"/>
    <property type="match status" value="1"/>
</dbReference>
<evidence type="ECO:0000256" key="13">
    <source>
        <dbReference type="ARBA" id="ARBA00022840"/>
    </source>
</evidence>
<evidence type="ECO:0000259" key="17">
    <source>
        <dbReference type="PROSITE" id="PS50011"/>
    </source>
</evidence>
<keyword evidence="4" id="KW-0963">Cytoplasm</keyword>
<evidence type="ECO:0000256" key="5">
    <source>
        <dbReference type="ARBA" id="ARBA00022527"/>
    </source>
</evidence>
<name>A0A813PJG9_9BILA</name>
<feature type="compositionally biased region" description="Low complexity" evidence="16">
    <location>
        <begin position="393"/>
        <end position="405"/>
    </location>
</feature>
<dbReference type="PROSITE" id="PS50081">
    <property type="entry name" value="ZF_DAG_PE_2"/>
    <property type="match status" value="1"/>
</dbReference>
<dbReference type="InterPro" id="IPR002219">
    <property type="entry name" value="PKC_DAG/PE"/>
</dbReference>
<dbReference type="Gene3D" id="1.10.510.10">
    <property type="entry name" value="Transferase(Phosphotransferase) domain 1"/>
    <property type="match status" value="1"/>
</dbReference>
<feature type="region of interest" description="Disordered" evidence="16">
    <location>
        <begin position="388"/>
        <end position="412"/>
    </location>
</feature>
<dbReference type="SMART" id="SM00220">
    <property type="entry name" value="S_TKc"/>
    <property type="match status" value="1"/>
</dbReference>
<dbReference type="EMBL" id="CAJNOU010000373">
    <property type="protein sequence ID" value="CAF0975985.1"/>
    <property type="molecule type" value="Genomic_DNA"/>
</dbReference>
<dbReference type="PANTHER" id="PTHR22968">
    <property type="entry name" value="PROTEIN KINASE C, MU"/>
    <property type="match status" value="1"/>
</dbReference>
<dbReference type="InterPro" id="IPR057764">
    <property type="entry name" value="Ubiquitin_PRKD1-3_N"/>
</dbReference>
<reference evidence="19" key="1">
    <citation type="submission" date="2021-02" db="EMBL/GenBank/DDBJ databases">
        <authorList>
            <person name="Nowell W R."/>
        </authorList>
    </citation>
    <scope>NUCLEOTIDE SEQUENCE</scope>
</reference>
<keyword evidence="14" id="KW-0472">Membrane</keyword>
<dbReference type="CDD" id="cd20817">
    <property type="entry name" value="C1_Stac"/>
    <property type="match status" value="1"/>
</dbReference>
<dbReference type="AlphaFoldDB" id="A0A813PJG9"/>
<evidence type="ECO:0000256" key="11">
    <source>
        <dbReference type="ARBA" id="ARBA00022777"/>
    </source>
</evidence>
<dbReference type="EMBL" id="CAJNOO010000028">
    <property type="protein sequence ID" value="CAF0754337.1"/>
    <property type="molecule type" value="Genomic_DNA"/>
</dbReference>
<dbReference type="Pfam" id="PF25525">
    <property type="entry name" value="Ubiquitin_PRKD1_N"/>
    <property type="match status" value="1"/>
</dbReference>
<feature type="region of interest" description="Disordered" evidence="16">
    <location>
        <begin position="238"/>
        <end position="315"/>
    </location>
</feature>
<evidence type="ECO:0000313" key="20">
    <source>
        <dbReference type="EMBL" id="CAF0975985.1"/>
    </source>
</evidence>
<dbReference type="GO" id="GO:0016020">
    <property type="term" value="C:membrane"/>
    <property type="evidence" value="ECO:0007669"/>
    <property type="project" value="UniProtKB-SubCell"/>
</dbReference>
<dbReference type="GO" id="GO:0005524">
    <property type="term" value="F:ATP binding"/>
    <property type="evidence" value="ECO:0007669"/>
    <property type="project" value="UniProtKB-UniRule"/>
</dbReference>
<keyword evidence="9 15" id="KW-0547">Nucleotide-binding</keyword>
<dbReference type="OrthoDB" id="10012751at2759"/>
<evidence type="ECO:0000313" key="19">
    <source>
        <dbReference type="EMBL" id="CAF0754337.1"/>
    </source>
</evidence>
<keyword evidence="13 15" id="KW-0067">ATP-binding</keyword>
<feature type="binding site" evidence="15">
    <location>
        <position position="496"/>
    </location>
    <ligand>
        <name>ATP</name>
        <dbReference type="ChEBI" id="CHEBI:30616"/>
    </ligand>
</feature>
<evidence type="ECO:0000256" key="1">
    <source>
        <dbReference type="ARBA" id="ARBA00004370"/>
    </source>
</evidence>
<comment type="caution">
    <text evidence="19">The sequence shown here is derived from an EMBL/GenBank/DDBJ whole genome shotgun (WGS) entry which is preliminary data.</text>
</comment>
<dbReference type="Gene3D" id="3.30.60.20">
    <property type="match status" value="1"/>
</dbReference>
<keyword evidence="6" id="KW-0808">Transferase</keyword>
<evidence type="ECO:0000256" key="4">
    <source>
        <dbReference type="ARBA" id="ARBA00022490"/>
    </source>
</evidence>
<dbReference type="SMART" id="SM00109">
    <property type="entry name" value="C1"/>
    <property type="match status" value="1"/>
</dbReference>
<dbReference type="GO" id="GO:0005829">
    <property type="term" value="C:cytosol"/>
    <property type="evidence" value="ECO:0007669"/>
    <property type="project" value="TreeGrafter"/>
</dbReference>
<keyword evidence="8" id="KW-0677">Repeat</keyword>
<feature type="compositionally biased region" description="Polar residues" evidence="16">
    <location>
        <begin position="193"/>
        <end position="204"/>
    </location>
</feature>
<dbReference type="Pfam" id="PF00069">
    <property type="entry name" value="Pkinase"/>
    <property type="match status" value="1"/>
</dbReference>
<dbReference type="PROSITE" id="PS00107">
    <property type="entry name" value="PROTEIN_KINASE_ATP"/>
    <property type="match status" value="1"/>
</dbReference>
<dbReference type="Proteomes" id="UP000663889">
    <property type="component" value="Unassembled WGS sequence"/>
</dbReference>
<proteinExistence type="inferred from homology"/>
<comment type="subcellular location">
    <subcellularLocation>
        <location evidence="2">Cytoplasm</location>
    </subcellularLocation>
    <subcellularLocation>
        <location evidence="1">Membrane</location>
    </subcellularLocation>
</comment>
<evidence type="ECO:0000256" key="14">
    <source>
        <dbReference type="ARBA" id="ARBA00023136"/>
    </source>
</evidence>
<evidence type="ECO:0000313" key="21">
    <source>
        <dbReference type="Proteomes" id="UP000663882"/>
    </source>
</evidence>
<evidence type="ECO:0000256" key="15">
    <source>
        <dbReference type="PROSITE-ProRule" id="PRU10141"/>
    </source>
</evidence>
<evidence type="ECO:0000256" key="3">
    <source>
        <dbReference type="ARBA" id="ARBA00008582"/>
    </source>
</evidence>
<dbReference type="GO" id="GO:0008270">
    <property type="term" value="F:zinc ion binding"/>
    <property type="evidence" value="ECO:0007669"/>
    <property type="project" value="UniProtKB-KW"/>
</dbReference>
<dbReference type="PANTHER" id="PTHR22968:SF24">
    <property type="entry name" value="SERINE_THREONINE-PROTEIN KINASE"/>
    <property type="match status" value="1"/>
</dbReference>
<feature type="compositionally biased region" description="Low complexity" evidence="16">
    <location>
        <begin position="239"/>
        <end position="295"/>
    </location>
</feature>
<organism evidence="19 21">
    <name type="scientific">Rotaria sordida</name>
    <dbReference type="NCBI Taxonomy" id="392033"/>
    <lineage>
        <taxon>Eukaryota</taxon>
        <taxon>Metazoa</taxon>
        <taxon>Spiralia</taxon>
        <taxon>Gnathifera</taxon>
        <taxon>Rotifera</taxon>
        <taxon>Eurotatoria</taxon>
        <taxon>Bdelloidea</taxon>
        <taxon>Philodinida</taxon>
        <taxon>Philodinidae</taxon>
        <taxon>Rotaria</taxon>
    </lineage>
</organism>
<evidence type="ECO:0008006" key="22">
    <source>
        <dbReference type="Google" id="ProtNLM"/>
    </source>
</evidence>
<dbReference type="PROSITE" id="PS00108">
    <property type="entry name" value="PROTEIN_KINASE_ST"/>
    <property type="match status" value="1"/>
</dbReference>
<dbReference type="GO" id="GO:0007200">
    <property type="term" value="P:phospholipase C-activating G protein-coupled receptor signaling pathway"/>
    <property type="evidence" value="ECO:0007669"/>
    <property type="project" value="TreeGrafter"/>
</dbReference>
<evidence type="ECO:0000256" key="16">
    <source>
        <dbReference type="SAM" id="MobiDB-lite"/>
    </source>
</evidence>
<evidence type="ECO:0000256" key="6">
    <source>
        <dbReference type="ARBA" id="ARBA00022679"/>
    </source>
</evidence>
<dbReference type="PROSITE" id="PS50011">
    <property type="entry name" value="PROTEIN_KINASE_DOM"/>
    <property type="match status" value="1"/>
</dbReference>
<evidence type="ECO:0000256" key="9">
    <source>
        <dbReference type="ARBA" id="ARBA00022741"/>
    </source>
</evidence>
<feature type="domain" description="Phorbol-ester/DAG-type" evidence="18">
    <location>
        <begin position="130"/>
        <end position="180"/>
    </location>
</feature>
<protein>
    <recommendedName>
        <fullName evidence="22">Protein kinase C</fullName>
    </recommendedName>
</protein>
<evidence type="ECO:0000256" key="12">
    <source>
        <dbReference type="ARBA" id="ARBA00022833"/>
    </source>
</evidence>
<comment type="similarity">
    <text evidence="3">Belongs to the protein kinase superfamily. CAMK Ser/Thr protein kinase family. PKD subfamily.</text>
</comment>
<sequence>MQKKKHRTEAASAYVYSKTTIKTMAARQSSQELMFICLKFGITYQSIQIDKANPNVLAELHQYAINMVSKAIGSLEGNNHRHHIKLFLISPDHQPPNLKLITRSSDLTPTCFIEIIIWRSDQETSAQPRDHVLTEHTYKKPTYCSVCDYFMWGLIKQGKRCKVCRRDFHHQCAEHLPPDCPGTDTRHGPSLRPESSNTTLSSMSQDQVYKDHDIFSASHTPSKRTKFGKLFNVSISKHPSTNSKSSIISSSVLSAPSKSTASKSILSNSNKNYENSNSSLNNTNGTSTSNSSTTNPRRSARFQQDQNSNVNTRSSITAPMNIKQNQRRDIKLTNCHEKDGVWIATGQFGRESRHSKRAEISYDKKKFRFTQKDDQGNKHVFEIPAADIEGYRSQSSSNSPTNGSQLFDNASGVPPSQTVIYQKLACLLLDTINEAVQSTKDHKTRSSFKIVRGTDNDTKDFADLYDMNEREILGRGRFGIVFGGTMRRNGVRIAIKQIQTTQCTQKDRENIEQEAAYLFQLNHPGILKFEGIFDFEQHILLVTERLDTDMLNFILLNTDPPARLNEDVTRFLAFQLVAAIRYLHFKNIAHCDLKPDNVLINIFPDDVVHLKVGDFGYARTIHEHSLRYTKVGTTAYLPPEVSLDQWRRAKGYNKTVDMWAIGVIIFVSLTGYFPFHEDMDILPQLDNIPKLFQDELFTPATEAVKDLLRCRLLVPDAGHRMHSAGVIYHDWFQKSDNLLISCRQLEECLEKKWLTLFFEEADSSTTIPFATVEESDSS</sequence>
<dbReference type="InterPro" id="IPR008271">
    <property type="entry name" value="Ser/Thr_kinase_AS"/>
</dbReference>
<keyword evidence="7" id="KW-0479">Metal-binding</keyword>
<evidence type="ECO:0000259" key="18">
    <source>
        <dbReference type="PROSITE" id="PS50081"/>
    </source>
</evidence>